<evidence type="ECO:0000259" key="1">
    <source>
        <dbReference type="Pfam" id="PF05099"/>
    </source>
</evidence>
<feature type="domain" description="Co-chaperone DjlA N-terminal" evidence="1">
    <location>
        <begin position="29"/>
        <end position="145"/>
    </location>
</feature>
<comment type="caution">
    <text evidence="2">The sequence shown here is derived from an EMBL/GenBank/DDBJ whole genome shotgun (WGS) entry which is preliminary data.</text>
</comment>
<dbReference type="InterPro" id="IPR029024">
    <property type="entry name" value="TerB-like"/>
</dbReference>
<dbReference type="InterPro" id="IPR007791">
    <property type="entry name" value="DjlA_N"/>
</dbReference>
<organism evidence="2 3">
    <name type="scientific">Pseudorhodoferax aquiterrae</name>
    <dbReference type="NCBI Taxonomy" id="747304"/>
    <lineage>
        <taxon>Bacteria</taxon>
        <taxon>Pseudomonadati</taxon>
        <taxon>Pseudomonadota</taxon>
        <taxon>Betaproteobacteria</taxon>
        <taxon>Burkholderiales</taxon>
        <taxon>Comamonadaceae</taxon>
    </lineage>
</organism>
<keyword evidence="3" id="KW-1185">Reference proteome</keyword>
<dbReference type="CDD" id="cd07313">
    <property type="entry name" value="terB_like_2"/>
    <property type="match status" value="1"/>
</dbReference>
<dbReference type="Proteomes" id="UP000626210">
    <property type="component" value="Unassembled WGS sequence"/>
</dbReference>
<evidence type="ECO:0000313" key="3">
    <source>
        <dbReference type="Proteomes" id="UP000626210"/>
    </source>
</evidence>
<dbReference type="Gene3D" id="1.10.3680.10">
    <property type="entry name" value="TerB-like"/>
    <property type="match status" value="1"/>
</dbReference>
<reference evidence="3" key="1">
    <citation type="journal article" date="2019" name="Int. J. Syst. Evol. Microbiol.">
        <title>The Global Catalogue of Microorganisms (GCM) 10K type strain sequencing project: providing services to taxonomists for standard genome sequencing and annotation.</title>
        <authorList>
            <consortium name="The Broad Institute Genomics Platform"/>
            <consortium name="The Broad Institute Genome Sequencing Center for Infectious Disease"/>
            <person name="Wu L."/>
            <person name="Ma J."/>
        </authorList>
    </citation>
    <scope>NUCLEOTIDE SEQUENCE [LARGE SCALE GENOMIC DNA]</scope>
    <source>
        <strain evidence="3">KCTC 23314</strain>
    </source>
</reference>
<name>A0ABQ3GBH4_9BURK</name>
<accession>A0ABQ3GBH4</accession>
<dbReference type="RefSeq" id="WP_189690394.1">
    <property type="nucleotide sequence ID" value="NZ_BMYK01000032.1"/>
</dbReference>
<sequence length="158" mass="17190">MLRTLKELFDAFTAPAAGQSLAQRAQTQQLAVAVLLVEVMRAEPGSGPAERAAVLTALRRKFDLADDELERLLELAQAEAQALYDYHRFTSLLNERFTQPQKVALVEALWTVAYADLHVAAHENHAILKIAELLHVTHGEYIAAKLHAKQAAGGAGAA</sequence>
<proteinExistence type="predicted"/>
<dbReference type="Pfam" id="PF05099">
    <property type="entry name" value="TerB"/>
    <property type="match status" value="1"/>
</dbReference>
<dbReference type="SUPFAM" id="SSF158682">
    <property type="entry name" value="TerB-like"/>
    <property type="match status" value="1"/>
</dbReference>
<dbReference type="EMBL" id="BMYK01000032">
    <property type="protein sequence ID" value="GHD00690.1"/>
    <property type="molecule type" value="Genomic_DNA"/>
</dbReference>
<evidence type="ECO:0000313" key="2">
    <source>
        <dbReference type="EMBL" id="GHD00690.1"/>
    </source>
</evidence>
<protein>
    <recommendedName>
        <fullName evidence="1">Co-chaperone DjlA N-terminal domain-containing protein</fullName>
    </recommendedName>
</protein>
<gene>
    <name evidence="2" type="ORF">GCM10007320_58390</name>
</gene>